<protein>
    <recommendedName>
        <fullName evidence="2">Trichome birefringence-like C-terminal domain-containing protein</fullName>
    </recommendedName>
</protein>
<dbReference type="OrthoDB" id="2589928at2759"/>
<reference evidence="3" key="1">
    <citation type="submission" date="2020-07" db="EMBL/GenBank/DDBJ databases">
        <title>Draft Genome Sequence of a Deep-Sea Yeast, Naganishia (Cryptococcus) liquefaciens strain N6.</title>
        <authorList>
            <person name="Han Y.W."/>
            <person name="Kajitani R."/>
            <person name="Morimoto H."/>
            <person name="Parhat M."/>
            <person name="Tsubouchi H."/>
            <person name="Bakenova O."/>
            <person name="Ogata M."/>
            <person name="Argunhan B."/>
            <person name="Aoki R."/>
            <person name="Kajiwara S."/>
            <person name="Itoh T."/>
            <person name="Iwasaki H."/>
        </authorList>
    </citation>
    <scope>NUCLEOTIDE SEQUENCE</scope>
    <source>
        <strain evidence="3">N6</strain>
    </source>
</reference>
<dbReference type="GO" id="GO:0016740">
    <property type="term" value="F:transferase activity"/>
    <property type="evidence" value="ECO:0007669"/>
    <property type="project" value="InterPro"/>
</dbReference>
<dbReference type="EMBL" id="BLZA01000028">
    <property type="protein sequence ID" value="GHJ88110.1"/>
    <property type="molecule type" value="Genomic_DNA"/>
</dbReference>
<dbReference type="InterPro" id="IPR026057">
    <property type="entry name" value="TBL_C"/>
</dbReference>
<comment type="similarity">
    <text evidence="1">Belongs to the PC-esterase family. TBL subfamily.</text>
</comment>
<evidence type="ECO:0000256" key="1">
    <source>
        <dbReference type="ARBA" id="ARBA00007727"/>
    </source>
</evidence>
<feature type="domain" description="Trichome birefringence-like C-terminal" evidence="2">
    <location>
        <begin position="339"/>
        <end position="510"/>
    </location>
</feature>
<dbReference type="Pfam" id="PF13839">
    <property type="entry name" value="PC-Esterase"/>
    <property type="match status" value="1"/>
</dbReference>
<dbReference type="AlphaFoldDB" id="A0A8H3TWL1"/>
<evidence type="ECO:0000259" key="2">
    <source>
        <dbReference type="Pfam" id="PF13839"/>
    </source>
</evidence>
<sequence>MTSGSIVKRRVRLRRSHVRSASLLLLIFGITALLGSRLPVSPSTPAREARADIQPSWRHRFNHRLFGDGALDSEMDDDDDFHLDVPFFEEPSISRMNAHQSVVKKLRQPQLQYCTEAEYLDGLWTKRAERVTPRNIRKVFKLTDTARFRCPAKDAVEQHAANDPSGWSRIWETAQWEWTPKSGCKKHDWSRWNFAKYCLRAKAGCTIVGDSIADQIYSALKESMVTSGVSLFEINGSPNLIFNLTVNTIHPDAARLALEAGVEMERFDRPVVNYYREHHLLHRPELDAAFHDAVGYQPWTGGSPYSENGWIWDRSWWFELWSQELAKPIKLVGTNEKWRPMEERSVISFSSGPHWTTTELWPKDRWVTRNFDELLLGWARMFDIVSDKVDQAVARGDKILAWWRGSSTSHMECWQYDAPENDRTHPFSTLNPTADAYNWKLFPLMDDYAKSRTHYVPSNTSQHFGRRRGMQFIDIWKLSVTRPDAHLRPANDCSHSCAPGLANEWLEFIWHLMVNEGENDDYDDPPFGDSWWAAGMPT</sequence>
<accession>A0A8H3TWL1</accession>
<name>A0A8H3TWL1_9TREE</name>
<organism evidence="3 4">
    <name type="scientific">Naganishia liquefaciens</name>
    <dbReference type="NCBI Taxonomy" id="104408"/>
    <lineage>
        <taxon>Eukaryota</taxon>
        <taxon>Fungi</taxon>
        <taxon>Dikarya</taxon>
        <taxon>Basidiomycota</taxon>
        <taxon>Agaricomycotina</taxon>
        <taxon>Tremellomycetes</taxon>
        <taxon>Filobasidiales</taxon>
        <taxon>Filobasidiaceae</taxon>
        <taxon>Naganishia</taxon>
    </lineage>
</organism>
<keyword evidence="4" id="KW-1185">Reference proteome</keyword>
<gene>
    <name evidence="3" type="ORF">NliqN6_4512</name>
</gene>
<evidence type="ECO:0000313" key="3">
    <source>
        <dbReference type="EMBL" id="GHJ88110.1"/>
    </source>
</evidence>
<proteinExistence type="inferred from homology"/>
<comment type="caution">
    <text evidence="3">The sequence shown here is derived from an EMBL/GenBank/DDBJ whole genome shotgun (WGS) entry which is preliminary data.</text>
</comment>
<evidence type="ECO:0000313" key="4">
    <source>
        <dbReference type="Proteomes" id="UP000620104"/>
    </source>
</evidence>
<dbReference type="Proteomes" id="UP000620104">
    <property type="component" value="Unassembled WGS sequence"/>
</dbReference>